<keyword evidence="2" id="KW-0597">Phosphoprotein</keyword>
<dbReference type="InterPro" id="IPR036890">
    <property type="entry name" value="HATPase_C_sf"/>
</dbReference>
<dbReference type="Pfam" id="PF00672">
    <property type="entry name" value="HAMP"/>
    <property type="match status" value="1"/>
</dbReference>
<evidence type="ECO:0000256" key="2">
    <source>
        <dbReference type="ARBA" id="ARBA00022553"/>
    </source>
</evidence>
<protein>
    <submittedName>
        <fullName evidence="7">Two-component system, sensor histidine kinase YesM</fullName>
    </submittedName>
</protein>
<dbReference type="SMART" id="SM00304">
    <property type="entry name" value="HAMP"/>
    <property type="match status" value="1"/>
</dbReference>
<accession>A0A1H0D0F7</accession>
<name>A0A1H0D0F7_9FIRM</name>
<comment type="subcellular location">
    <subcellularLocation>
        <location evidence="1">Membrane</location>
    </subcellularLocation>
</comment>
<evidence type="ECO:0000313" key="7">
    <source>
        <dbReference type="EMBL" id="SDN63657.1"/>
    </source>
</evidence>
<dbReference type="SUPFAM" id="SSF158472">
    <property type="entry name" value="HAMP domain-like"/>
    <property type="match status" value="1"/>
</dbReference>
<dbReference type="GO" id="GO:0000155">
    <property type="term" value="F:phosphorelay sensor kinase activity"/>
    <property type="evidence" value="ECO:0007669"/>
    <property type="project" value="InterPro"/>
</dbReference>
<keyword evidence="4 7" id="KW-0418">Kinase</keyword>
<evidence type="ECO:0000256" key="4">
    <source>
        <dbReference type="ARBA" id="ARBA00022777"/>
    </source>
</evidence>
<dbReference type="AlphaFoldDB" id="A0A1H0D0F7"/>
<keyword evidence="5" id="KW-0812">Transmembrane</keyword>
<dbReference type="SMART" id="SM00387">
    <property type="entry name" value="HATPase_c"/>
    <property type="match status" value="1"/>
</dbReference>
<dbReference type="PROSITE" id="PS50885">
    <property type="entry name" value="HAMP"/>
    <property type="match status" value="1"/>
</dbReference>
<dbReference type="RefSeq" id="WP_092641398.1">
    <property type="nucleotide sequence ID" value="NZ_FNID01000026.1"/>
</dbReference>
<dbReference type="OrthoDB" id="138378at2"/>
<feature type="transmembrane region" description="Helical" evidence="5">
    <location>
        <begin position="22"/>
        <end position="45"/>
    </location>
</feature>
<dbReference type="InterPro" id="IPR003660">
    <property type="entry name" value="HAMP_dom"/>
</dbReference>
<dbReference type="PANTHER" id="PTHR34220">
    <property type="entry name" value="SENSOR HISTIDINE KINASE YPDA"/>
    <property type="match status" value="1"/>
</dbReference>
<feature type="transmembrane region" description="Helical" evidence="5">
    <location>
        <begin position="192"/>
        <end position="214"/>
    </location>
</feature>
<evidence type="ECO:0000313" key="8">
    <source>
        <dbReference type="Proteomes" id="UP000199182"/>
    </source>
</evidence>
<keyword evidence="3" id="KW-0808">Transferase</keyword>
<proteinExistence type="predicted"/>
<dbReference type="GO" id="GO:0016020">
    <property type="term" value="C:membrane"/>
    <property type="evidence" value="ECO:0007669"/>
    <property type="project" value="UniProtKB-SubCell"/>
</dbReference>
<sequence length="491" mass="55839">MKNRLLHRIRDYFGDLKLNRKIQLSLILIIVPLFGLFAVLFFNIYGFNQSYDHIIANASEAGRFSIKFKEEFDYKIYLLIAGHSSFSAENPYKNIDQAREIASDLINNTSMEDNKRRAESIMKLLNNLEKYVKNIEQNKVEGGHYDDNFQIWESDVQTVTALIQSTMLEYVYYETKGMSQVREQVSQSLERITLFSIIVFALLTILALLLSVVIPNSIAKPIQYFSSVTNQVAMGDLSVRVHSVRGAEVKKLAVSLNTMIEKTEDLLAAVQKDQTSLREAELELLQAQINPHFLYNTLDTIIWLAEAGKQGEVVEIVGSLSDFFRTSLNHGNGMFMLREEEKHVHSYLQIQQVRYRDILDYQINIPEELGEVVIPKITLQPLVENALYHGIKNRRGRGMIHICAEAKDNDVSIVVEDNGIGMTAERLAEVTAQLKAPEASGAKQKHDSYGLFNVNERIKLKFGDKYGISIASTYGEGTQIRILIPFQRSES</sequence>
<evidence type="ECO:0000259" key="6">
    <source>
        <dbReference type="PROSITE" id="PS50885"/>
    </source>
</evidence>
<evidence type="ECO:0000256" key="1">
    <source>
        <dbReference type="ARBA" id="ARBA00004370"/>
    </source>
</evidence>
<dbReference type="InterPro" id="IPR050640">
    <property type="entry name" value="Bact_2-comp_sensor_kinase"/>
</dbReference>
<reference evidence="7 8" key="1">
    <citation type="submission" date="2016-10" db="EMBL/GenBank/DDBJ databases">
        <authorList>
            <person name="de Groot N.N."/>
        </authorList>
    </citation>
    <scope>NUCLEOTIDE SEQUENCE [LARGE SCALE GENOMIC DNA]</scope>
    <source>
        <strain evidence="7 8">CGMCC 1.5012</strain>
    </source>
</reference>
<dbReference type="Gene3D" id="6.10.340.10">
    <property type="match status" value="1"/>
</dbReference>
<dbReference type="Pfam" id="PF06580">
    <property type="entry name" value="His_kinase"/>
    <property type="match status" value="1"/>
</dbReference>
<dbReference type="STRING" id="258515.SAMN05192585_1263"/>
<evidence type="ECO:0000256" key="5">
    <source>
        <dbReference type="SAM" id="Phobius"/>
    </source>
</evidence>
<gene>
    <name evidence="7" type="ORF">SAMN05192585_1263</name>
</gene>
<dbReference type="PANTHER" id="PTHR34220:SF7">
    <property type="entry name" value="SENSOR HISTIDINE KINASE YPDA"/>
    <property type="match status" value="1"/>
</dbReference>
<keyword evidence="5" id="KW-0472">Membrane</keyword>
<dbReference type="InterPro" id="IPR003594">
    <property type="entry name" value="HATPase_dom"/>
</dbReference>
<dbReference type="InterPro" id="IPR010559">
    <property type="entry name" value="Sig_transdc_His_kin_internal"/>
</dbReference>
<dbReference type="Gene3D" id="3.30.565.10">
    <property type="entry name" value="Histidine kinase-like ATPase, C-terminal domain"/>
    <property type="match status" value="1"/>
</dbReference>
<evidence type="ECO:0000256" key="3">
    <source>
        <dbReference type="ARBA" id="ARBA00022679"/>
    </source>
</evidence>
<organism evidence="7 8">
    <name type="scientific">Acetanaerobacterium elongatum</name>
    <dbReference type="NCBI Taxonomy" id="258515"/>
    <lineage>
        <taxon>Bacteria</taxon>
        <taxon>Bacillati</taxon>
        <taxon>Bacillota</taxon>
        <taxon>Clostridia</taxon>
        <taxon>Eubacteriales</taxon>
        <taxon>Oscillospiraceae</taxon>
        <taxon>Acetanaerobacterium</taxon>
    </lineage>
</organism>
<dbReference type="CDD" id="cd06225">
    <property type="entry name" value="HAMP"/>
    <property type="match status" value="1"/>
</dbReference>
<dbReference type="Pfam" id="PF02518">
    <property type="entry name" value="HATPase_c"/>
    <property type="match status" value="1"/>
</dbReference>
<dbReference type="SUPFAM" id="SSF55874">
    <property type="entry name" value="ATPase domain of HSP90 chaperone/DNA topoisomerase II/histidine kinase"/>
    <property type="match status" value="1"/>
</dbReference>
<dbReference type="EMBL" id="FNID01000026">
    <property type="protein sequence ID" value="SDN63657.1"/>
    <property type="molecule type" value="Genomic_DNA"/>
</dbReference>
<dbReference type="Proteomes" id="UP000199182">
    <property type="component" value="Unassembled WGS sequence"/>
</dbReference>
<feature type="domain" description="HAMP" evidence="6">
    <location>
        <begin position="216"/>
        <end position="268"/>
    </location>
</feature>
<keyword evidence="5" id="KW-1133">Transmembrane helix</keyword>
<keyword evidence="8" id="KW-1185">Reference proteome</keyword>